<gene>
    <name evidence="1" type="ORF">M9H77_09343</name>
</gene>
<reference evidence="2" key="1">
    <citation type="journal article" date="2023" name="Nat. Plants">
        <title>Single-cell RNA sequencing provides a high-resolution roadmap for understanding the multicellular compartmentation of specialized metabolism.</title>
        <authorList>
            <person name="Sun S."/>
            <person name="Shen X."/>
            <person name="Li Y."/>
            <person name="Li Y."/>
            <person name="Wang S."/>
            <person name="Li R."/>
            <person name="Zhang H."/>
            <person name="Shen G."/>
            <person name="Guo B."/>
            <person name="Wei J."/>
            <person name="Xu J."/>
            <person name="St-Pierre B."/>
            <person name="Chen S."/>
            <person name="Sun C."/>
        </authorList>
    </citation>
    <scope>NUCLEOTIDE SEQUENCE [LARGE SCALE GENOMIC DNA]</scope>
</reference>
<comment type="caution">
    <text evidence="1">The sequence shown here is derived from an EMBL/GenBank/DDBJ whole genome shotgun (WGS) entry which is preliminary data.</text>
</comment>
<proteinExistence type="predicted"/>
<protein>
    <submittedName>
        <fullName evidence="1">Uncharacterized protein</fullName>
    </submittedName>
</protein>
<organism evidence="1 2">
    <name type="scientific">Catharanthus roseus</name>
    <name type="common">Madagascar periwinkle</name>
    <name type="synonym">Vinca rosea</name>
    <dbReference type="NCBI Taxonomy" id="4058"/>
    <lineage>
        <taxon>Eukaryota</taxon>
        <taxon>Viridiplantae</taxon>
        <taxon>Streptophyta</taxon>
        <taxon>Embryophyta</taxon>
        <taxon>Tracheophyta</taxon>
        <taxon>Spermatophyta</taxon>
        <taxon>Magnoliopsida</taxon>
        <taxon>eudicotyledons</taxon>
        <taxon>Gunneridae</taxon>
        <taxon>Pentapetalae</taxon>
        <taxon>asterids</taxon>
        <taxon>lamiids</taxon>
        <taxon>Gentianales</taxon>
        <taxon>Apocynaceae</taxon>
        <taxon>Rauvolfioideae</taxon>
        <taxon>Vinceae</taxon>
        <taxon>Catharanthinae</taxon>
        <taxon>Catharanthus</taxon>
    </lineage>
</organism>
<keyword evidence="2" id="KW-1185">Reference proteome</keyword>
<evidence type="ECO:0000313" key="2">
    <source>
        <dbReference type="Proteomes" id="UP001060085"/>
    </source>
</evidence>
<dbReference type="EMBL" id="CM044702">
    <property type="protein sequence ID" value="KAI5678393.1"/>
    <property type="molecule type" value="Genomic_DNA"/>
</dbReference>
<evidence type="ECO:0000313" key="1">
    <source>
        <dbReference type="EMBL" id="KAI5678393.1"/>
    </source>
</evidence>
<accession>A0ACC0C0Q3</accession>
<sequence length="487" mass="54393">MAILWYILLLSCIVVSGLALPAETVGRRGKRNTNINANEEEQVRDKVTNLPEQPKVGFEHFAGYIKVRPQDDKALFYWFFEAEDGVSQKPLVLWLNGGPGCSSVAFGAAQELGPFLVQNNSKIVLNEFSWNKAANVLFLESPVGVGFSYTNKSEDIEKLGDQITAVDSYDFLIGWFKRFPQFKSHDFYIAGESYAGHYAPQLANIIYDGNKRGNNDTFINLKGFLIGNAVINDPSDQIGLIDYAWSHAIISDQLYNDITKNCDFKSDNATSICSVSFRGFLEAYSDIDIYNIYGPVCLSSTSSSNKTGAPPKLNVAPRFFTRHDLWHKLPSGYDPCAVEYVQTYFSREDVQKALHANVTNLSYPYTPCSNVIKKWNDSPDTVLPILQKLLDAGLRIWIFSGDADGRVPVTSTRYSIKEMGGALKIKQGWRSWFHKQQVGGWVESYENGLTFLTVRGAGHQVPLFAPDQSLSIFSHFLSGSPLPSARF</sequence>
<name>A0ACC0C0Q3_CATRO</name>
<dbReference type="Proteomes" id="UP001060085">
    <property type="component" value="Linkage Group LG02"/>
</dbReference>